<evidence type="ECO:0000313" key="2">
    <source>
        <dbReference type="Proteomes" id="UP000197007"/>
    </source>
</evidence>
<dbReference type="RefSeq" id="WP_088595206.1">
    <property type="nucleotide sequence ID" value="NZ_CP022022.1"/>
</dbReference>
<accession>A0A1Z4BT57</accession>
<reference evidence="2" key="1">
    <citation type="submission" date="2017-06" db="EMBL/GenBank/DDBJ databases">
        <title>Complete genome sequence of Capnocytophaga sp. KCOM 1579 (=ChDC OS43) isolated from a human refractory periapical abscess lesion.</title>
        <authorList>
            <person name="Kook J.-K."/>
            <person name="Park S.-N."/>
            <person name="Lim Y.K."/>
            <person name="Roh H."/>
        </authorList>
    </citation>
    <scope>NUCLEOTIDE SEQUENCE [LARGE SCALE GENOMIC DNA]</scope>
    <source>
        <strain evidence="2">ChDC OS43</strain>
    </source>
</reference>
<gene>
    <name evidence="1" type="ORF">CBG49_15610</name>
</gene>
<name>A0A1Z4BT57_9FLAO</name>
<proteinExistence type="predicted"/>
<sequence>MEQQNISENKNLQFGPHKDLLTVDMLLNGYESYGIGWLQQTMDGLLAARRSKEFMNSLTTEQAKDYMEQQAKRNGTL</sequence>
<dbReference type="Proteomes" id="UP000197007">
    <property type="component" value="Chromosome"/>
</dbReference>
<organism evidence="1 2">
    <name type="scientific">Capnocytophaga endodontalis</name>
    <dbReference type="NCBI Taxonomy" id="2708117"/>
    <lineage>
        <taxon>Bacteria</taxon>
        <taxon>Pseudomonadati</taxon>
        <taxon>Bacteroidota</taxon>
        <taxon>Flavobacteriia</taxon>
        <taxon>Flavobacteriales</taxon>
        <taxon>Flavobacteriaceae</taxon>
        <taxon>Capnocytophaga</taxon>
    </lineage>
</organism>
<dbReference type="KEGG" id="capn:CBG49_15610"/>
<dbReference type="EMBL" id="CP022022">
    <property type="protein sequence ID" value="ASF44412.1"/>
    <property type="molecule type" value="Genomic_DNA"/>
</dbReference>
<keyword evidence="2" id="KW-1185">Reference proteome</keyword>
<protein>
    <submittedName>
        <fullName evidence="1">Uncharacterized protein</fullName>
    </submittedName>
</protein>
<dbReference type="AlphaFoldDB" id="A0A1Z4BT57"/>
<evidence type="ECO:0000313" key="1">
    <source>
        <dbReference type="EMBL" id="ASF44412.1"/>
    </source>
</evidence>